<evidence type="ECO:0000313" key="8">
    <source>
        <dbReference type="Proteomes" id="UP000663882"/>
    </source>
</evidence>
<evidence type="ECO:0000256" key="4">
    <source>
        <dbReference type="ARBA" id="ARBA00022833"/>
    </source>
</evidence>
<reference evidence="6" key="1">
    <citation type="submission" date="2021-02" db="EMBL/GenBank/DDBJ databases">
        <authorList>
            <person name="Nowell W R."/>
        </authorList>
    </citation>
    <scope>NUCLEOTIDE SEQUENCE</scope>
</reference>
<dbReference type="AlphaFoldDB" id="A0A815Q4E9"/>
<dbReference type="PANTHER" id="PTHR46481:SF10">
    <property type="entry name" value="ZINC FINGER BED DOMAIN-CONTAINING PROTEIN 39"/>
    <property type="match status" value="1"/>
</dbReference>
<keyword evidence="5" id="KW-0539">Nucleus</keyword>
<evidence type="ECO:0000313" key="6">
    <source>
        <dbReference type="EMBL" id="CAF1458406.1"/>
    </source>
</evidence>
<proteinExistence type="predicted"/>
<sequence>MKECVPKWQPISTKKLKSDIISSFTKRIRKVICDTLEKANHLTLTIDVWSDRRSRSFLGITCHFLDDTMVPQAFLIDFVRLKSPHTSDNIQRLTENILDHFNIKEKVYRIITDNASSMIKAYKFGLTVDEGHPMNDDQGDKLILSNHSTFDSCDRKRCLILYDALLL</sequence>
<comment type="subcellular location">
    <subcellularLocation>
        <location evidence="1">Nucleus</location>
    </subcellularLocation>
</comment>
<evidence type="ECO:0008006" key="9">
    <source>
        <dbReference type="Google" id="ProtNLM"/>
    </source>
</evidence>
<keyword evidence="2" id="KW-0479">Metal-binding</keyword>
<keyword evidence="4" id="KW-0862">Zinc</keyword>
<name>A0A815Q4E9_9BILA</name>
<evidence type="ECO:0000256" key="2">
    <source>
        <dbReference type="ARBA" id="ARBA00022723"/>
    </source>
</evidence>
<dbReference type="OrthoDB" id="1607513at2759"/>
<dbReference type="SUPFAM" id="SSF53098">
    <property type="entry name" value="Ribonuclease H-like"/>
    <property type="match status" value="1"/>
</dbReference>
<dbReference type="PANTHER" id="PTHR46481">
    <property type="entry name" value="ZINC FINGER BED DOMAIN-CONTAINING PROTEIN 4"/>
    <property type="match status" value="1"/>
</dbReference>
<dbReference type="Proteomes" id="UP000663823">
    <property type="component" value="Unassembled WGS sequence"/>
</dbReference>
<dbReference type="InterPro" id="IPR052035">
    <property type="entry name" value="ZnF_BED_domain_contain"/>
</dbReference>
<evidence type="ECO:0000256" key="3">
    <source>
        <dbReference type="ARBA" id="ARBA00022771"/>
    </source>
</evidence>
<dbReference type="Proteomes" id="UP000663882">
    <property type="component" value="Unassembled WGS sequence"/>
</dbReference>
<dbReference type="EMBL" id="CAJNOO010006926">
    <property type="protein sequence ID" value="CAF1458406.1"/>
    <property type="molecule type" value="Genomic_DNA"/>
</dbReference>
<dbReference type="GO" id="GO:0005634">
    <property type="term" value="C:nucleus"/>
    <property type="evidence" value="ECO:0007669"/>
    <property type="project" value="UniProtKB-SubCell"/>
</dbReference>
<organism evidence="6 8">
    <name type="scientific">Rotaria sordida</name>
    <dbReference type="NCBI Taxonomy" id="392033"/>
    <lineage>
        <taxon>Eukaryota</taxon>
        <taxon>Metazoa</taxon>
        <taxon>Spiralia</taxon>
        <taxon>Gnathifera</taxon>
        <taxon>Rotifera</taxon>
        <taxon>Eurotatoria</taxon>
        <taxon>Bdelloidea</taxon>
        <taxon>Philodinida</taxon>
        <taxon>Philodinidae</taxon>
        <taxon>Rotaria</taxon>
    </lineage>
</organism>
<dbReference type="GO" id="GO:0008270">
    <property type="term" value="F:zinc ion binding"/>
    <property type="evidence" value="ECO:0007669"/>
    <property type="project" value="UniProtKB-KW"/>
</dbReference>
<protein>
    <recommendedName>
        <fullName evidence="9">Transposase</fullName>
    </recommendedName>
</protein>
<comment type="caution">
    <text evidence="6">The sequence shown here is derived from an EMBL/GenBank/DDBJ whole genome shotgun (WGS) entry which is preliminary data.</text>
</comment>
<dbReference type="EMBL" id="CAJOAX010005920">
    <property type="protein sequence ID" value="CAF3964443.1"/>
    <property type="molecule type" value="Genomic_DNA"/>
</dbReference>
<gene>
    <name evidence="7" type="ORF">OTI717_LOCUS27085</name>
    <name evidence="6" type="ORF">RFH988_LOCUS37052</name>
</gene>
<evidence type="ECO:0000313" key="7">
    <source>
        <dbReference type="EMBL" id="CAF3964443.1"/>
    </source>
</evidence>
<keyword evidence="3" id="KW-0863">Zinc-finger</keyword>
<evidence type="ECO:0000256" key="1">
    <source>
        <dbReference type="ARBA" id="ARBA00004123"/>
    </source>
</evidence>
<evidence type="ECO:0000256" key="5">
    <source>
        <dbReference type="ARBA" id="ARBA00023242"/>
    </source>
</evidence>
<accession>A0A815Q4E9</accession>
<dbReference type="InterPro" id="IPR012337">
    <property type="entry name" value="RNaseH-like_sf"/>
</dbReference>